<reference evidence="3 4" key="1">
    <citation type="submission" date="2016-10" db="EMBL/GenBank/DDBJ databases">
        <authorList>
            <person name="de Groot N.N."/>
        </authorList>
    </citation>
    <scope>NUCLEOTIDE SEQUENCE [LARGE SCALE GENOMIC DNA]</scope>
    <source>
        <strain evidence="3 4">47C3B</strain>
    </source>
</reference>
<feature type="signal peptide" evidence="1">
    <location>
        <begin position="1"/>
        <end position="32"/>
    </location>
</feature>
<keyword evidence="1" id="KW-0732">Signal</keyword>
<feature type="domain" description="SPOR" evidence="2">
    <location>
        <begin position="68"/>
        <end position="148"/>
    </location>
</feature>
<accession>A0A1G7D622</accession>
<dbReference type="AlphaFoldDB" id="A0A1G7D622"/>
<dbReference type="Gene3D" id="3.30.70.1070">
    <property type="entry name" value="Sporulation related repeat"/>
    <property type="match status" value="1"/>
</dbReference>
<evidence type="ECO:0000313" key="4">
    <source>
        <dbReference type="Proteomes" id="UP000199072"/>
    </source>
</evidence>
<dbReference type="STRING" id="1391627.SAMN05216464_106238"/>
<dbReference type="PROSITE" id="PS51724">
    <property type="entry name" value="SPOR"/>
    <property type="match status" value="1"/>
</dbReference>
<dbReference type="OrthoDB" id="2473397at2"/>
<dbReference type="InterPro" id="IPR036680">
    <property type="entry name" value="SPOR-like_sf"/>
</dbReference>
<organism evidence="3 4">
    <name type="scientific">Mucilaginibacter pineti</name>
    <dbReference type="NCBI Taxonomy" id="1391627"/>
    <lineage>
        <taxon>Bacteria</taxon>
        <taxon>Pseudomonadati</taxon>
        <taxon>Bacteroidota</taxon>
        <taxon>Sphingobacteriia</taxon>
        <taxon>Sphingobacteriales</taxon>
        <taxon>Sphingobacteriaceae</taxon>
        <taxon>Mucilaginibacter</taxon>
    </lineage>
</organism>
<proteinExistence type="predicted"/>
<name>A0A1G7D622_9SPHI</name>
<evidence type="ECO:0000256" key="1">
    <source>
        <dbReference type="SAM" id="SignalP"/>
    </source>
</evidence>
<dbReference type="RefSeq" id="WP_091150142.1">
    <property type="nucleotide sequence ID" value="NZ_FNAI01000006.1"/>
</dbReference>
<dbReference type="Proteomes" id="UP000199072">
    <property type="component" value="Unassembled WGS sequence"/>
</dbReference>
<protein>
    <submittedName>
        <fullName evidence="3">Sporulation related domain-containing protein</fullName>
    </submittedName>
</protein>
<keyword evidence="4" id="KW-1185">Reference proteome</keyword>
<gene>
    <name evidence="3" type="ORF">SAMN05216464_106238</name>
</gene>
<dbReference type="InterPro" id="IPR007730">
    <property type="entry name" value="SPOR-like_dom"/>
</dbReference>
<evidence type="ECO:0000313" key="3">
    <source>
        <dbReference type="EMBL" id="SDE46450.1"/>
    </source>
</evidence>
<dbReference type="GO" id="GO:0042834">
    <property type="term" value="F:peptidoglycan binding"/>
    <property type="evidence" value="ECO:0007669"/>
    <property type="project" value="InterPro"/>
</dbReference>
<dbReference type="Pfam" id="PF05036">
    <property type="entry name" value="SPOR"/>
    <property type="match status" value="1"/>
</dbReference>
<evidence type="ECO:0000259" key="2">
    <source>
        <dbReference type="PROSITE" id="PS51724"/>
    </source>
</evidence>
<feature type="chain" id="PRO_5011500643" evidence="1">
    <location>
        <begin position="33"/>
        <end position="156"/>
    </location>
</feature>
<dbReference type="EMBL" id="FNAI01000006">
    <property type="protein sequence ID" value="SDE46450.1"/>
    <property type="molecule type" value="Genomic_DNA"/>
</dbReference>
<sequence>MKKAAFDHKAYKSLIKCCFFFLLIVASAQAFAQQTRGKVEVIKDPLVDTLIAKRFTLNKVTEGVLPGTFSAYGYRVQFFSGSNRKDAYNAQARMQNEHPELRTYILYSEPNFKVRAGDFRSRLEAEKLIQDIRNKFPSLFIISEKINPPKTDADND</sequence>
<dbReference type="SUPFAM" id="SSF110997">
    <property type="entry name" value="Sporulation related repeat"/>
    <property type="match status" value="1"/>
</dbReference>